<gene>
    <name evidence="9" type="ORF">SAMN05660337_2085</name>
</gene>
<dbReference type="PROSITE" id="PS50045">
    <property type="entry name" value="SIGMA54_INTERACT_4"/>
    <property type="match status" value="1"/>
</dbReference>
<keyword evidence="2" id="KW-0067">ATP-binding</keyword>
<dbReference type="EMBL" id="FNGA01000003">
    <property type="protein sequence ID" value="SDL10130.1"/>
    <property type="molecule type" value="Genomic_DNA"/>
</dbReference>
<dbReference type="CDD" id="cd00009">
    <property type="entry name" value="AAA"/>
    <property type="match status" value="1"/>
</dbReference>
<dbReference type="InterPro" id="IPR025944">
    <property type="entry name" value="Sigma_54_int_dom_CS"/>
</dbReference>
<evidence type="ECO:0000313" key="10">
    <source>
        <dbReference type="Proteomes" id="UP000199053"/>
    </source>
</evidence>
<dbReference type="Pfam" id="PF25601">
    <property type="entry name" value="AAA_lid_14"/>
    <property type="match status" value="1"/>
</dbReference>
<keyword evidence="1" id="KW-0547">Nucleotide-binding</keyword>
<keyword evidence="4" id="KW-0238">DNA-binding</keyword>
<dbReference type="InterPro" id="IPR003593">
    <property type="entry name" value="AAA+_ATPase"/>
</dbReference>
<dbReference type="PROSITE" id="PS00688">
    <property type="entry name" value="SIGMA54_INTERACT_3"/>
    <property type="match status" value="1"/>
</dbReference>
<dbReference type="GO" id="GO:0000160">
    <property type="term" value="P:phosphorelay signal transduction system"/>
    <property type="evidence" value="ECO:0007669"/>
    <property type="project" value="InterPro"/>
</dbReference>
<dbReference type="GO" id="GO:0003677">
    <property type="term" value="F:DNA binding"/>
    <property type="evidence" value="ECO:0007669"/>
    <property type="project" value="UniProtKB-KW"/>
</dbReference>
<organism evidence="9 10">
    <name type="scientific">Maridesulfovibrio ferrireducens</name>
    <dbReference type="NCBI Taxonomy" id="246191"/>
    <lineage>
        <taxon>Bacteria</taxon>
        <taxon>Pseudomonadati</taxon>
        <taxon>Thermodesulfobacteriota</taxon>
        <taxon>Desulfovibrionia</taxon>
        <taxon>Desulfovibrionales</taxon>
        <taxon>Desulfovibrionaceae</taxon>
        <taxon>Maridesulfovibrio</taxon>
    </lineage>
</organism>
<dbReference type="GO" id="GO:0005524">
    <property type="term" value="F:ATP binding"/>
    <property type="evidence" value="ECO:0007669"/>
    <property type="project" value="UniProtKB-KW"/>
</dbReference>
<evidence type="ECO:0000256" key="4">
    <source>
        <dbReference type="ARBA" id="ARBA00023125"/>
    </source>
</evidence>
<keyword evidence="3" id="KW-0805">Transcription regulation</keyword>
<evidence type="ECO:0000259" key="8">
    <source>
        <dbReference type="PROSITE" id="PS50110"/>
    </source>
</evidence>
<name>A0A1G9HB06_9BACT</name>
<keyword evidence="6" id="KW-0597">Phosphoprotein</keyword>
<evidence type="ECO:0000256" key="6">
    <source>
        <dbReference type="PROSITE-ProRule" id="PRU00169"/>
    </source>
</evidence>
<evidence type="ECO:0000256" key="1">
    <source>
        <dbReference type="ARBA" id="ARBA00022741"/>
    </source>
</evidence>
<dbReference type="Proteomes" id="UP000199053">
    <property type="component" value="Unassembled WGS sequence"/>
</dbReference>
<dbReference type="SUPFAM" id="SSF46689">
    <property type="entry name" value="Homeodomain-like"/>
    <property type="match status" value="1"/>
</dbReference>
<evidence type="ECO:0000259" key="7">
    <source>
        <dbReference type="PROSITE" id="PS50045"/>
    </source>
</evidence>
<dbReference type="AlphaFoldDB" id="A0A1G9HB06"/>
<dbReference type="PROSITE" id="PS50110">
    <property type="entry name" value="RESPONSE_REGULATORY"/>
    <property type="match status" value="1"/>
</dbReference>
<dbReference type="Pfam" id="PF00158">
    <property type="entry name" value="Sigma54_activat"/>
    <property type="match status" value="1"/>
</dbReference>
<accession>A0A1G9HB06</accession>
<feature type="domain" description="Sigma-54 factor interaction" evidence="7">
    <location>
        <begin position="137"/>
        <end position="366"/>
    </location>
</feature>
<dbReference type="InterPro" id="IPR009057">
    <property type="entry name" value="Homeodomain-like_sf"/>
</dbReference>
<dbReference type="InterPro" id="IPR001789">
    <property type="entry name" value="Sig_transdc_resp-reg_receiver"/>
</dbReference>
<dbReference type="GO" id="GO:0006355">
    <property type="term" value="P:regulation of DNA-templated transcription"/>
    <property type="evidence" value="ECO:0007669"/>
    <property type="project" value="InterPro"/>
</dbReference>
<dbReference type="SMART" id="SM00448">
    <property type="entry name" value="REC"/>
    <property type="match status" value="1"/>
</dbReference>
<dbReference type="RefSeq" id="WP_092160823.1">
    <property type="nucleotide sequence ID" value="NZ_FNGA01000003.1"/>
</dbReference>
<keyword evidence="10" id="KW-1185">Reference proteome</keyword>
<dbReference type="SUPFAM" id="SSF52540">
    <property type="entry name" value="P-loop containing nucleoside triphosphate hydrolases"/>
    <property type="match status" value="1"/>
</dbReference>
<dbReference type="Gene3D" id="1.10.8.60">
    <property type="match status" value="1"/>
</dbReference>
<feature type="domain" description="Response regulatory" evidence="8">
    <location>
        <begin position="3"/>
        <end position="117"/>
    </location>
</feature>
<dbReference type="InterPro" id="IPR002078">
    <property type="entry name" value="Sigma_54_int"/>
</dbReference>
<dbReference type="SUPFAM" id="SSF52172">
    <property type="entry name" value="CheY-like"/>
    <property type="match status" value="1"/>
</dbReference>
<reference evidence="10" key="1">
    <citation type="submission" date="2016-10" db="EMBL/GenBank/DDBJ databases">
        <authorList>
            <person name="Varghese N."/>
            <person name="Submissions S."/>
        </authorList>
    </citation>
    <scope>NUCLEOTIDE SEQUENCE [LARGE SCALE GENOMIC DNA]</scope>
    <source>
        <strain evidence="10">DSM 16995</strain>
    </source>
</reference>
<evidence type="ECO:0000313" key="9">
    <source>
        <dbReference type="EMBL" id="SDL10130.1"/>
    </source>
</evidence>
<evidence type="ECO:0000256" key="2">
    <source>
        <dbReference type="ARBA" id="ARBA00022840"/>
    </source>
</evidence>
<dbReference type="InterPro" id="IPR058031">
    <property type="entry name" value="AAA_lid_NorR"/>
</dbReference>
<dbReference type="InterPro" id="IPR011006">
    <property type="entry name" value="CheY-like_superfamily"/>
</dbReference>
<evidence type="ECO:0000256" key="5">
    <source>
        <dbReference type="ARBA" id="ARBA00023163"/>
    </source>
</evidence>
<dbReference type="OrthoDB" id="9763792at2"/>
<proteinExistence type="predicted"/>
<dbReference type="Gene3D" id="3.40.50.2300">
    <property type="match status" value="1"/>
</dbReference>
<feature type="modified residue" description="4-aspartylphosphate" evidence="6">
    <location>
        <position position="52"/>
    </location>
</feature>
<dbReference type="InterPro" id="IPR025943">
    <property type="entry name" value="Sigma_54_int_dom_ATP-bd_2"/>
</dbReference>
<evidence type="ECO:0000256" key="3">
    <source>
        <dbReference type="ARBA" id="ARBA00023015"/>
    </source>
</evidence>
<keyword evidence="5" id="KW-0804">Transcription</keyword>
<dbReference type="SMART" id="SM00382">
    <property type="entry name" value="AAA"/>
    <property type="match status" value="1"/>
</dbReference>
<dbReference type="Gene3D" id="1.10.10.60">
    <property type="entry name" value="Homeodomain-like"/>
    <property type="match status" value="1"/>
</dbReference>
<dbReference type="STRING" id="246191.SAMN05660337_2085"/>
<dbReference type="PROSITE" id="PS00676">
    <property type="entry name" value="SIGMA54_INTERACT_2"/>
    <property type="match status" value="1"/>
</dbReference>
<dbReference type="InterPro" id="IPR027417">
    <property type="entry name" value="P-loop_NTPase"/>
</dbReference>
<dbReference type="Pfam" id="PF00072">
    <property type="entry name" value="Response_reg"/>
    <property type="match status" value="1"/>
</dbReference>
<dbReference type="Gene3D" id="3.40.50.300">
    <property type="entry name" value="P-loop containing nucleotide triphosphate hydrolases"/>
    <property type="match status" value="1"/>
</dbReference>
<dbReference type="PANTHER" id="PTHR32071:SF113">
    <property type="entry name" value="ALGINATE BIOSYNTHESIS TRANSCRIPTIONAL REGULATORY PROTEIN ALGB"/>
    <property type="match status" value="1"/>
</dbReference>
<dbReference type="FunFam" id="3.40.50.300:FF:000006">
    <property type="entry name" value="DNA-binding transcriptional regulator NtrC"/>
    <property type="match status" value="1"/>
</dbReference>
<sequence>MADILIIDTDKDFAAHMAKDLSRHEIDTTYCNSIAKAIGLLHTGNYKAVILDEDLPEGKVLDYITAIRKIQPYPEVIVLSQNGDPNTAEQAVQNGAWDYITKPPSIHRIIAIINRVKEYHTERQAKCSPVSLRREGIIGNSRTLQSCLDKVAQASTSDTNVLITGNTGTGKELFAKAIHKNSAREKNPFVVVDCAALPDTLAENLLFGHERGAYTSADSSSVGLIKQADGGTLFLDEIGELPLAMQKVFLRVLEGRCFRPVGGVKEITSNFRLLAATNRDLEGMVSSKEFRQDLFYRLRGIHIQLPPLQTISEDINDLTCHFIRRHCQQLKIDSKGFSPDFLNALMLYEWPGNIRELINTIEQAISRAETETILYPRHLPRTIRAHIAKRELEKNAPKAVKKENKIADAANYPDLKTYRNEQTAGIEKRYLKDLIEITQGNIKQSCHISGLSRARLYALIKQHGITRISSR</sequence>
<dbReference type="PANTHER" id="PTHR32071">
    <property type="entry name" value="TRANSCRIPTIONAL REGULATORY PROTEIN"/>
    <property type="match status" value="1"/>
</dbReference>
<protein>
    <submittedName>
        <fullName evidence="9">Two-component system, NtrC family, response regulator</fullName>
    </submittedName>
</protein>